<dbReference type="SUPFAM" id="SSF81606">
    <property type="entry name" value="PP2C-like"/>
    <property type="match status" value="1"/>
</dbReference>
<reference evidence="2" key="1">
    <citation type="submission" date="2020-05" db="EMBL/GenBank/DDBJ databases">
        <title>Complete genome sequence of Bradyrhizobium diazoefficiens XF3 isolated from soybean nodule.</title>
        <authorList>
            <person name="Noda R."/>
            <person name="Kakizaki K."/>
            <person name="Minamisawa K."/>
        </authorList>
    </citation>
    <scope>NUCLEOTIDE SEQUENCE</scope>
    <source>
        <strain evidence="2">XF3</strain>
    </source>
</reference>
<evidence type="ECO:0000313" key="2">
    <source>
        <dbReference type="EMBL" id="BCE35717.1"/>
    </source>
</evidence>
<name>A0A809Y6U7_9BRAD</name>
<protein>
    <recommendedName>
        <fullName evidence="1">PPM-type phosphatase domain-containing protein</fullName>
    </recommendedName>
</protein>
<dbReference type="Gene3D" id="3.60.40.10">
    <property type="entry name" value="PPM-type phosphatase domain"/>
    <property type="match status" value="1"/>
</dbReference>
<feature type="domain" description="PPM-type phosphatase" evidence="1">
    <location>
        <begin position="5"/>
        <end position="246"/>
    </location>
</feature>
<dbReference type="SMART" id="SM00331">
    <property type="entry name" value="PP2C_SIG"/>
    <property type="match status" value="1"/>
</dbReference>
<dbReference type="RefSeq" id="WP_182872442.1">
    <property type="nucleotide sequence ID" value="NZ_AP022639.1"/>
</dbReference>
<dbReference type="Pfam" id="PF13672">
    <property type="entry name" value="PP2C_2"/>
    <property type="match status" value="1"/>
</dbReference>
<dbReference type="SMART" id="SM00332">
    <property type="entry name" value="PP2Cc"/>
    <property type="match status" value="1"/>
</dbReference>
<dbReference type="AlphaFoldDB" id="A0A809Y6U7"/>
<dbReference type="InterPro" id="IPR001932">
    <property type="entry name" value="PPM-type_phosphatase-like_dom"/>
</dbReference>
<dbReference type="EMBL" id="AP023093">
    <property type="protein sequence ID" value="BCE35717.1"/>
    <property type="molecule type" value="Genomic_DNA"/>
</dbReference>
<proteinExistence type="predicted"/>
<dbReference type="PROSITE" id="PS51746">
    <property type="entry name" value="PPM_2"/>
    <property type="match status" value="1"/>
</dbReference>
<accession>A0A809Y6U7</accession>
<dbReference type="PANTHER" id="PTHR47992">
    <property type="entry name" value="PROTEIN PHOSPHATASE"/>
    <property type="match status" value="1"/>
</dbReference>
<dbReference type="InterPro" id="IPR015655">
    <property type="entry name" value="PP2C"/>
</dbReference>
<sequence>MPSWTIAAFTNRGRVRPNNEDAIAIDNRVLTGDLDAPIVMESPNGCCLLIADGMGGHAHGAMASQAVLDYLVTADDRLSDPASCAEVVEEANQQLFKLMSEHEEAIGMGTTLVGVALTADRMVTFNVGDSRCYLFSRGQLVQLSSDDVPEGGNDPFGPRRSHALTQAMGGNSFLVPVEPHISVDPPLAHGETLLLCSDGLTDMVLNQAIGDSLRNSRTPLQSARKLVAQAFAAGARDNISLIVACRSDVRSVP</sequence>
<evidence type="ECO:0000259" key="1">
    <source>
        <dbReference type="PROSITE" id="PS51746"/>
    </source>
</evidence>
<gene>
    <name evidence="2" type="ORF">XF3B_07480</name>
</gene>
<dbReference type="CDD" id="cd00143">
    <property type="entry name" value="PP2Cc"/>
    <property type="match status" value="1"/>
</dbReference>
<organism evidence="2">
    <name type="scientific">Bradyrhizobium diazoefficiens</name>
    <dbReference type="NCBI Taxonomy" id="1355477"/>
    <lineage>
        <taxon>Bacteria</taxon>
        <taxon>Pseudomonadati</taxon>
        <taxon>Pseudomonadota</taxon>
        <taxon>Alphaproteobacteria</taxon>
        <taxon>Hyphomicrobiales</taxon>
        <taxon>Nitrobacteraceae</taxon>
        <taxon>Bradyrhizobium</taxon>
    </lineage>
</organism>
<dbReference type="GO" id="GO:0004722">
    <property type="term" value="F:protein serine/threonine phosphatase activity"/>
    <property type="evidence" value="ECO:0007669"/>
    <property type="project" value="InterPro"/>
</dbReference>
<dbReference type="InterPro" id="IPR036457">
    <property type="entry name" value="PPM-type-like_dom_sf"/>
</dbReference>